<dbReference type="Pfam" id="PF00005">
    <property type="entry name" value="ABC_tran"/>
    <property type="match status" value="1"/>
</dbReference>
<dbReference type="PANTHER" id="PTHR43394:SF1">
    <property type="entry name" value="ATP-BINDING CASSETTE SUB-FAMILY B MEMBER 10, MITOCHONDRIAL"/>
    <property type="match status" value="1"/>
</dbReference>
<dbReference type="KEGG" id="hbq:QI031_19765"/>
<evidence type="ECO:0000256" key="6">
    <source>
        <dbReference type="ARBA" id="ARBA00022989"/>
    </source>
</evidence>
<dbReference type="Pfam" id="PF00664">
    <property type="entry name" value="ABC_membrane"/>
    <property type="match status" value="1"/>
</dbReference>
<evidence type="ECO:0000256" key="1">
    <source>
        <dbReference type="ARBA" id="ARBA00004651"/>
    </source>
</evidence>
<dbReference type="Gene3D" id="1.20.1560.10">
    <property type="entry name" value="ABC transporter type 1, transmembrane domain"/>
    <property type="match status" value="1"/>
</dbReference>
<feature type="transmembrane region" description="Helical" evidence="8">
    <location>
        <begin position="72"/>
        <end position="90"/>
    </location>
</feature>
<keyword evidence="3 8" id="KW-0812">Transmembrane</keyword>
<comment type="subcellular location">
    <subcellularLocation>
        <location evidence="1">Cell membrane</location>
        <topology evidence="1">Multi-pass membrane protein</topology>
    </subcellularLocation>
</comment>
<evidence type="ECO:0000256" key="7">
    <source>
        <dbReference type="ARBA" id="ARBA00023136"/>
    </source>
</evidence>
<evidence type="ECO:0000256" key="4">
    <source>
        <dbReference type="ARBA" id="ARBA00022741"/>
    </source>
</evidence>
<evidence type="ECO:0000256" key="3">
    <source>
        <dbReference type="ARBA" id="ARBA00022692"/>
    </source>
</evidence>
<evidence type="ECO:0000259" key="9">
    <source>
        <dbReference type="PROSITE" id="PS50893"/>
    </source>
</evidence>
<dbReference type="SMART" id="SM00382">
    <property type="entry name" value="AAA"/>
    <property type="match status" value="1"/>
</dbReference>
<dbReference type="InterPro" id="IPR003593">
    <property type="entry name" value="AAA+_ATPase"/>
</dbReference>
<accession>A0AAJ6P7X8</accession>
<evidence type="ECO:0000256" key="5">
    <source>
        <dbReference type="ARBA" id="ARBA00022840"/>
    </source>
</evidence>
<dbReference type="PROSITE" id="PS00211">
    <property type="entry name" value="ABC_TRANSPORTER_1"/>
    <property type="match status" value="1"/>
</dbReference>
<keyword evidence="4" id="KW-0547">Nucleotide-binding</keyword>
<dbReference type="InterPro" id="IPR036640">
    <property type="entry name" value="ABC1_TM_sf"/>
</dbReference>
<dbReference type="InterPro" id="IPR027417">
    <property type="entry name" value="P-loop_NTPase"/>
</dbReference>
<feature type="transmembrane region" description="Helical" evidence="8">
    <location>
        <begin position="280"/>
        <end position="299"/>
    </location>
</feature>
<dbReference type="RefSeq" id="WP_281481361.1">
    <property type="nucleotide sequence ID" value="NZ_CP124543.1"/>
</dbReference>
<gene>
    <name evidence="11" type="ORF">QI031_19765</name>
</gene>
<dbReference type="FunFam" id="3.40.50.300:FF:000287">
    <property type="entry name" value="Multidrug ABC transporter ATP-binding protein"/>
    <property type="match status" value="1"/>
</dbReference>
<evidence type="ECO:0000259" key="10">
    <source>
        <dbReference type="PROSITE" id="PS50929"/>
    </source>
</evidence>
<name>A0AAJ6P7X8_9CYAN</name>
<dbReference type="Proteomes" id="UP001223520">
    <property type="component" value="Chromosome"/>
</dbReference>
<reference evidence="11 12" key="1">
    <citation type="journal article" date="2023" name="Limnol Oceanogr Lett">
        <title>Environmental adaptations by the intertidal Antarctic cyanobacterium Halotia branconii CENA392 as revealed using long-read genome sequencing.</title>
        <authorList>
            <person name="Dextro R.B."/>
            <person name="Delbaje E."/>
            <person name="Freitas P.N.N."/>
            <person name="Geraldes V."/>
            <person name="Pinto E."/>
            <person name="Long P.F."/>
            <person name="Fiore M.F."/>
        </authorList>
    </citation>
    <scope>NUCLEOTIDE SEQUENCE [LARGE SCALE GENOMIC DNA]</scope>
    <source>
        <strain evidence="11 12">CENA392</strain>
    </source>
</reference>
<evidence type="ECO:0000313" key="12">
    <source>
        <dbReference type="Proteomes" id="UP001223520"/>
    </source>
</evidence>
<keyword evidence="2" id="KW-0813">Transport</keyword>
<keyword evidence="7 8" id="KW-0472">Membrane</keyword>
<keyword evidence="6 8" id="KW-1133">Transmembrane helix</keyword>
<dbReference type="EMBL" id="CP124543">
    <property type="protein sequence ID" value="WGV24031.1"/>
    <property type="molecule type" value="Genomic_DNA"/>
</dbReference>
<dbReference type="Gene3D" id="3.40.50.300">
    <property type="entry name" value="P-loop containing nucleotide triphosphate hydrolases"/>
    <property type="match status" value="1"/>
</dbReference>
<dbReference type="InterPro" id="IPR017871">
    <property type="entry name" value="ABC_transporter-like_CS"/>
</dbReference>
<dbReference type="InterPro" id="IPR039421">
    <property type="entry name" value="Type_1_exporter"/>
</dbReference>
<dbReference type="PROSITE" id="PS50893">
    <property type="entry name" value="ABC_TRANSPORTER_2"/>
    <property type="match status" value="1"/>
</dbReference>
<dbReference type="GO" id="GO:0016887">
    <property type="term" value="F:ATP hydrolysis activity"/>
    <property type="evidence" value="ECO:0007669"/>
    <property type="project" value="InterPro"/>
</dbReference>
<keyword evidence="12" id="KW-1185">Reference proteome</keyword>
<dbReference type="SUPFAM" id="SSF52540">
    <property type="entry name" value="P-loop containing nucleoside triphosphate hydrolases"/>
    <property type="match status" value="1"/>
</dbReference>
<sequence>MRGTGPVVAPDQNASHQLSTLRRFLQYLRPYRKEIPIALTLVAIGASTQAIGPFLLGWSIDNLIAKGNLPDLLLLLGLLGLIYGLGIVAIRGQILRVGWIVQRLLAQLRQDIFLKIQSLPMSFFDRSEAGDLMSRLLNDVNTVNQAFGQTIAQMLGNTLSLIGIVIAMLAINLQLGLLSNLVVPLMILTTSFFARWARARFRVTRQTIGELSAKLEEDIGSVREAQAFNRVNLNIAEFDVLNAANRDANVEAVAITAAFLPSIDFLNTLATAAVLAYGGYLAVTGAATVGVVTSFLLYVQQFFRPIQILSQFYTQAQSAFAGLERIFLLLDEPSQLQDAADAIEMPPIQGEVIFDHVTFGYNPNQLVLKGVDLHAYPGQMIALVGPTGSGKSTIINLILRFYDVSGGAVKIDGVDVRSVTQASLRRQIGIVLQDNILFSGTVAENIAFGCPHATQAEIEAAAQLANVHEFITSLPEGYATQLGERGAPLSQGQRQLISIARAVLINPQILILDEATSSIDTRTEALVQTAIARLLKNRTSFVIAHRLSTVTQADQVLVIQQGQIAERGTHEELINQQGVYANLYALQLGAASATEVLN</sequence>
<dbReference type="InterPro" id="IPR003439">
    <property type="entry name" value="ABC_transporter-like_ATP-bd"/>
</dbReference>
<feature type="domain" description="ABC transporter" evidence="9">
    <location>
        <begin position="352"/>
        <end position="586"/>
    </location>
</feature>
<evidence type="ECO:0000313" key="11">
    <source>
        <dbReference type="EMBL" id="WGV24031.1"/>
    </source>
</evidence>
<dbReference type="GO" id="GO:0005524">
    <property type="term" value="F:ATP binding"/>
    <property type="evidence" value="ECO:0007669"/>
    <property type="project" value="UniProtKB-KW"/>
</dbReference>
<dbReference type="PROSITE" id="PS50929">
    <property type="entry name" value="ABC_TM1F"/>
    <property type="match status" value="1"/>
</dbReference>
<dbReference type="CDD" id="cd18545">
    <property type="entry name" value="ABC_6TM_YknV_like"/>
    <property type="match status" value="1"/>
</dbReference>
<feature type="domain" description="ABC transmembrane type-1" evidence="10">
    <location>
        <begin position="37"/>
        <end position="318"/>
    </location>
</feature>
<feature type="transmembrane region" description="Helical" evidence="8">
    <location>
        <begin position="37"/>
        <end position="60"/>
    </location>
</feature>
<dbReference type="GO" id="GO:0005886">
    <property type="term" value="C:plasma membrane"/>
    <property type="evidence" value="ECO:0007669"/>
    <property type="project" value="UniProtKB-SubCell"/>
</dbReference>
<dbReference type="AlphaFoldDB" id="A0AAJ6P7X8"/>
<feature type="transmembrane region" description="Helical" evidence="8">
    <location>
        <begin position="154"/>
        <end position="171"/>
    </location>
</feature>
<evidence type="ECO:0000256" key="8">
    <source>
        <dbReference type="SAM" id="Phobius"/>
    </source>
</evidence>
<dbReference type="SUPFAM" id="SSF90123">
    <property type="entry name" value="ABC transporter transmembrane region"/>
    <property type="match status" value="1"/>
</dbReference>
<protein>
    <submittedName>
        <fullName evidence="11">ABC transporter ATP-binding protein</fullName>
    </submittedName>
</protein>
<feature type="transmembrane region" description="Helical" evidence="8">
    <location>
        <begin position="177"/>
        <end position="197"/>
    </location>
</feature>
<organism evidence="11 12">
    <name type="scientific">Halotia branconii CENA392</name>
    <dbReference type="NCBI Taxonomy" id="1539056"/>
    <lineage>
        <taxon>Bacteria</taxon>
        <taxon>Bacillati</taxon>
        <taxon>Cyanobacteriota</taxon>
        <taxon>Cyanophyceae</taxon>
        <taxon>Nostocales</taxon>
        <taxon>Nodulariaceae</taxon>
        <taxon>Halotia</taxon>
    </lineage>
</organism>
<keyword evidence="5 11" id="KW-0067">ATP-binding</keyword>
<dbReference type="InterPro" id="IPR011527">
    <property type="entry name" value="ABC1_TM_dom"/>
</dbReference>
<dbReference type="GO" id="GO:0015421">
    <property type="term" value="F:ABC-type oligopeptide transporter activity"/>
    <property type="evidence" value="ECO:0007669"/>
    <property type="project" value="TreeGrafter"/>
</dbReference>
<proteinExistence type="predicted"/>
<dbReference type="PANTHER" id="PTHR43394">
    <property type="entry name" value="ATP-DEPENDENT PERMEASE MDL1, MITOCHONDRIAL"/>
    <property type="match status" value="1"/>
</dbReference>
<evidence type="ECO:0000256" key="2">
    <source>
        <dbReference type="ARBA" id="ARBA00022448"/>
    </source>
</evidence>